<evidence type="ECO:0000256" key="5">
    <source>
        <dbReference type="ARBA" id="ARBA00023251"/>
    </source>
</evidence>
<dbReference type="GO" id="GO:0043190">
    <property type="term" value="C:ATP-binding cassette (ABC) transporter complex"/>
    <property type="evidence" value="ECO:0007669"/>
    <property type="project" value="InterPro"/>
</dbReference>
<keyword evidence="4 6" id="KW-0472">Membrane</keyword>
<proteinExistence type="predicted"/>
<dbReference type="OrthoDB" id="9786643at2"/>
<sequence>MNTQTTATTPATSTASGRWGAVLRGARRQLVIDLRVQLFSPMLISWLIMPALGLLAIYFLRDSDVMGSEVSLAQLGIPGLLAMTVVTSGLIGIAGQLITERDDGTLLRAKAVPGGMPSRLIGDVAVNIGTALCPMLLLLGLAGFFVPGIWPSSPLAWFTLLWVSILGLFATLPFGAVFGAMLRTPALLWTTALGTYGLLAVSGIFYPLQALPGWLQVFAQALPVYWTGLGLRTALLPDEAVVLEIGQSWRVLETAGMLGLWTVAGLVLAPIALRRMARRQSGSAVAAARERVLNQGY</sequence>
<evidence type="ECO:0000256" key="1">
    <source>
        <dbReference type="ARBA" id="ARBA00004141"/>
    </source>
</evidence>
<evidence type="ECO:0000256" key="2">
    <source>
        <dbReference type="ARBA" id="ARBA00022692"/>
    </source>
</evidence>
<dbReference type="EMBL" id="BAHD01000017">
    <property type="protein sequence ID" value="GAB95157.1"/>
    <property type="molecule type" value="Genomic_DNA"/>
</dbReference>
<dbReference type="eggNOG" id="COG0842">
    <property type="taxonomic scope" value="Bacteria"/>
</dbReference>
<feature type="transmembrane region" description="Helical" evidence="6">
    <location>
        <begin position="80"/>
        <end position="99"/>
    </location>
</feature>
<feature type="transmembrane region" description="Helical" evidence="6">
    <location>
        <begin position="255"/>
        <end position="273"/>
    </location>
</feature>
<dbReference type="PANTHER" id="PTHR43027">
    <property type="entry name" value="DOXORUBICIN RESISTANCE ABC TRANSPORTER PERMEASE PROTEIN DRRC-RELATED"/>
    <property type="match status" value="1"/>
</dbReference>
<feature type="transmembrane region" description="Helical" evidence="6">
    <location>
        <begin position="186"/>
        <end position="208"/>
    </location>
</feature>
<evidence type="ECO:0000313" key="8">
    <source>
        <dbReference type="EMBL" id="GAB95157.1"/>
    </source>
</evidence>
<dbReference type="Pfam" id="PF12698">
    <property type="entry name" value="ABC2_membrane_3"/>
    <property type="match status" value="1"/>
</dbReference>
<keyword evidence="5" id="KW-0046">Antibiotic resistance</keyword>
<feature type="transmembrane region" description="Helical" evidence="6">
    <location>
        <begin position="38"/>
        <end position="60"/>
    </location>
</feature>
<dbReference type="STRING" id="1184609.KILIM_017_00020"/>
<dbReference type="GO" id="GO:0140359">
    <property type="term" value="F:ABC-type transporter activity"/>
    <property type="evidence" value="ECO:0007669"/>
    <property type="project" value="InterPro"/>
</dbReference>
<accession>K6WSS7</accession>
<keyword evidence="2 6" id="KW-0812">Transmembrane</keyword>
<feature type="transmembrane region" description="Helical" evidence="6">
    <location>
        <begin position="156"/>
        <end position="179"/>
    </location>
</feature>
<protein>
    <submittedName>
        <fullName evidence="8">Putative ABC transporter permease protein</fullName>
    </submittedName>
</protein>
<evidence type="ECO:0000256" key="6">
    <source>
        <dbReference type="SAM" id="Phobius"/>
    </source>
</evidence>
<dbReference type="RefSeq" id="WP_006591689.1">
    <property type="nucleotide sequence ID" value="NZ_BAHD01000017.1"/>
</dbReference>
<name>K6WSS7_9MICO</name>
<reference evidence="8 9" key="1">
    <citation type="submission" date="2012-08" db="EMBL/GenBank/DDBJ databases">
        <title>Whole genome shotgun sequence of Kineosphaera limosa NBRC 100340.</title>
        <authorList>
            <person name="Yoshida I."/>
            <person name="Isaki S."/>
            <person name="Hosoyama A."/>
            <person name="Tsuchikane K."/>
            <person name="Katsumata H."/>
            <person name="Ando Y."/>
            <person name="Ohji S."/>
            <person name="Hamada M."/>
            <person name="Tamura T."/>
            <person name="Yamazoe A."/>
            <person name="Yamazaki S."/>
            <person name="Fujita N."/>
        </authorList>
    </citation>
    <scope>NUCLEOTIDE SEQUENCE [LARGE SCALE GENOMIC DNA]</scope>
    <source>
        <strain evidence="8 9">NBRC 100340</strain>
    </source>
</reference>
<comment type="caution">
    <text evidence="8">The sequence shown here is derived from an EMBL/GenBank/DDBJ whole genome shotgun (WGS) entry which is preliminary data.</text>
</comment>
<evidence type="ECO:0000256" key="4">
    <source>
        <dbReference type="ARBA" id="ARBA00023136"/>
    </source>
</evidence>
<dbReference type="GO" id="GO:0046677">
    <property type="term" value="P:response to antibiotic"/>
    <property type="evidence" value="ECO:0007669"/>
    <property type="project" value="UniProtKB-KW"/>
</dbReference>
<dbReference type="PANTHER" id="PTHR43027:SF1">
    <property type="entry name" value="DOXORUBICIN RESISTANCE ABC TRANSPORTER PERMEASE PROTEIN DRRC-RELATED"/>
    <property type="match status" value="1"/>
</dbReference>
<dbReference type="InterPro" id="IPR052902">
    <property type="entry name" value="ABC-2_transporter"/>
</dbReference>
<evidence type="ECO:0000256" key="3">
    <source>
        <dbReference type="ARBA" id="ARBA00022989"/>
    </source>
</evidence>
<feature type="transmembrane region" description="Helical" evidence="6">
    <location>
        <begin position="120"/>
        <end position="150"/>
    </location>
</feature>
<keyword evidence="9" id="KW-1185">Reference proteome</keyword>
<keyword evidence="3 6" id="KW-1133">Transmembrane helix</keyword>
<dbReference type="AlphaFoldDB" id="K6WSS7"/>
<feature type="domain" description="ABC-2 type transporter transmembrane" evidence="7">
    <location>
        <begin position="71"/>
        <end position="269"/>
    </location>
</feature>
<dbReference type="InterPro" id="IPR013525">
    <property type="entry name" value="ABC2_TM"/>
</dbReference>
<dbReference type="InterPro" id="IPR000412">
    <property type="entry name" value="ABC_2_transport"/>
</dbReference>
<evidence type="ECO:0000313" key="9">
    <source>
        <dbReference type="Proteomes" id="UP000008366"/>
    </source>
</evidence>
<dbReference type="PIRSF" id="PIRSF006648">
    <property type="entry name" value="DrrB"/>
    <property type="match status" value="1"/>
</dbReference>
<dbReference type="Proteomes" id="UP000008366">
    <property type="component" value="Unassembled WGS sequence"/>
</dbReference>
<evidence type="ECO:0000259" key="7">
    <source>
        <dbReference type="Pfam" id="PF12698"/>
    </source>
</evidence>
<gene>
    <name evidence="8" type="ORF">KILIM_017_00020</name>
</gene>
<organism evidence="8 9">
    <name type="scientific">Kineosphaera limosa NBRC 100340</name>
    <dbReference type="NCBI Taxonomy" id="1184609"/>
    <lineage>
        <taxon>Bacteria</taxon>
        <taxon>Bacillati</taxon>
        <taxon>Actinomycetota</taxon>
        <taxon>Actinomycetes</taxon>
        <taxon>Micrococcales</taxon>
        <taxon>Dermatophilaceae</taxon>
        <taxon>Kineosphaera</taxon>
    </lineage>
</organism>
<comment type="subcellular location">
    <subcellularLocation>
        <location evidence="1">Membrane</location>
        <topology evidence="1">Multi-pass membrane protein</topology>
    </subcellularLocation>
</comment>